<organism evidence="2 3">
    <name type="scientific">Bradyrhizobium brasilense</name>
    <dbReference type="NCBI Taxonomy" id="1419277"/>
    <lineage>
        <taxon>Bacteria</taxon>
        <taxon>Pseudomonadati</taxon>
        <taxon>Pseudomonadota</taxon>
        <taxon>Alphaproteobacteria</taxon>
        <taxon>Hyphomicrobiales</taxon>
        <taxon>Nitrobacteraceae</taxon>
        <taxon>Bradyrhizobium</taxon>
    </lineage>
</organism>
<protein>
    <submittedName>
        <fullName evidence="2">Uncharacterized protein</fullName>
    </submittedName>
</protein>
<proteinExistence type="predicted"/>
<gene>
    <name evidence="2" type="ORF">QA636_26865</name>
</gene>
<dbReference type="Proteomes" id="UP001221546">
    <property type="component" value="Chromosome"/>
</dbReference>
<sequence>MGRCLVIVAVIGLFTSSTNAMTMEECRAQYKAEYNHPAKKKGIGIDWHGYQTKRCGIDPNASVPAPKDAPKPH</sequence>
<feature type="chain" id="PRO_5046841351" evidence="1">
    <location>
        <begin position="21"/>
        <end position="73"/>
    </location>
</feature>
<accession>A0ABY8JAY3</accession>
<reference evidence="2 3" key="1">
    <citation type="submission" date="2023-04" db="EMBL/GenBank/DDBJ databases">
        <title>Australian commercial rhizobial inoculants.</title>
        <authorList>
            <person name="Kohlmeier M.G."/>
            <person name="O'Hara G.W."/>
            <person name="Colombi E."/>
            <person name="Ramsay J.P."/>
            <person name="Terpolilli J."/>
        </authorList>
    </citation>
    <scope>NUCLEOTIDE SEQUENCE [LARGE SCALE GENOMIC DNA]</scope>
    <source>
        <strain evidence="2 3">CB627</strain>
    </source>
</reference>
<keyword evidence="1" id="KW-0732">Signal</keyword>
<evidence type="ECO:0000313" key="3">
    <source>
        <dbReference type="Proteomes" id="UP001221546"/>
    </source>
</evidence>
<dbReference type="RefSeq" id="WP_310884814.1">
    <property type="nucleotide sequence ID" value="NZ_CP121646.1"/>
</dbReference>
<keyword evidence="3" id="KW-1185">Reference proteome</keyword>
<dbReference type="EMBL" id="CP121646">
    <property type="protein sequence ID" value="WFU61143.1"/>
    <property type="molecule type" value="Genomic_DNA"/>
</dbReference>
<feature type="signal peptide" evidence="1">
    <location>
        <begin position="1"/>
        <end position="20"/>
    </location>
</feature>
<evidence type="ECO:0000313" key="2">
    <source>
        <dbReference type="EMBL" id="WFU61143.1"/>
    </source>
</evidence>
<name>A0ABY8JAY3_9BRAD</name>
<evidence type="ECO:0000256" key="1">
    <source>
        <dbReference type="SAM" id="SignalP"/>
    </source>
</evidence>